<dbReference type="CDD" id="cd00519">
    <property type="entry name" value="Lipase_3"/>
    <property type="match status" value="1"/>
</dbReference>
<evidence type="ECO:0000256" key="2">
    <source>
        <dbReference type="ARBA" id="ARBA00022801"/>
    </source>
</evidence>
<organism evidence="5 6">
    <name type="scientific">Escovopsis weberi</name>
    <dbReference type="NCBI Taxonomy" id="150374"/>
    <lineage>
        <taxon>Eukaryota</taxon>
        <taxon>Fungi</taxon>
        <taxon>Dikarya</taxon>
        <taxon>Ascomycota</taxon>
        <taxon>Pezizomycotina</taxon>
        <taxon>Sordariomycetes</taxon>
        <taxon>Hypocreomycetidae</taxon>
        <taxon>Hypocreales</taxon>
        <taxon>Hypocreaceae</taxon>
        <taxon>Escovopsis</taxon>
    </lineage>
</organism>
<feature type="signal peptide" evidence="3">
    <location>
        <begin position="1"/>
        <end position="16"/>
    </location>
</feature>
<keyword evidence="1 3" id="KW-0732">Signal</keyword>
<dbReference type="SUPFAM" id="SSF53474">
    <property type="entry name" value="alpha/beta-Hydrolases"/>
    <property type="match status" value="1"/>
</dbReference>
<dbReference type="STRING" id="150374.A0A0M8MQ29"/>
<dbReference type="OrthoDB" id="426718at2759"/>
<gene>
    <name evidence="5" type="ORF">ESCO_005888</name>
</gene>
<evidence type="ECO:0000256" key="1">
    <source>
        <dbReference type="ARBA" id="ARBA00022729"/>
    </source>
</evidence>
<dbReference type="GO" id="GO:0006629">
    <property type="term" value="P:lipid metabolic process"/>
    <property type="evidence" value="ECO:0007669"/>
    <property type="project" value="InterPro"/>
</dbReference>
<dbReference type="InterPro" id="IPR051299">
    <property type="entry name" value="AB_hydrolase_lip/est"/>
</dbReference>
<dbReference type="AlphaFoldDB" id="A0A0M8MQ29"/>
<dbReference type="Pfam" id="PF01764">
    <property type="entry name" value="Lipase_3"/>
    <property type="match status" value="1"/>
</dbReference>
<dbReference type="Gene3D" id="3.40.50.1820">
    <property type="entry name" value="alpha/beta hydrolase"/>
    <property type="match status" value="1"/>
</dbReference>
<accession>A0A0M8MQ29</accession>
<reference evidence="5 6" key="1">
    <citation type="submission" date="2015-07" db="EMBL/GenBank/DDBJ databases">
        <title>The genome of the fungus Escovopsis weberi, a specialized disease agent of ant agriculture.</title>
        <authorList>
            <person name="de Man T.J."/>
            <person name="Stajich J.E."/>
            <person name="Kubicek C.P."/>
            <person name="Chenthamara K."/>
            <person name="Atanasova L."/>
            <person name="Druzhinina I.S."/>
            <person name="Birnbaum S."/>
            <person name="Barribeau S.M."/>
            <person name="Teiling C."/>
            <person name="Suen G."/>
            <person name="Currie C."/>
            <person name="Gerardo N.M."/>
        </authorList>
    </citation>
    <scope>NUCLEOTIDE SEQUENCE [LARGE SCALE GENOMIC DNA]</scope>
</reference>
<dbReference type="InterPro" id="IPR002921">
    <property type="entry name" value="Fungal_lipase-type"/>
</dbReference>
<name>A0A0M8MQ29_ESCWE</name>
<evidence type="ECO:0000313" key="6">
    <source>
        <dbReference type="Proteomes" id="UP000053831"/>
    </source>
</evidence>
<comment type="caution">
    <text evidence="5">The sequence shown here is derived from an EMBL/GenBank/DDBJ whole genome shotgun (WGS) entry which is preliminary data.</text>
</comment>
<keyword evidence="6" id="KW-1185">Reference proteome</keyword>
<dbReference type="PANTHER" id="PTHR46640">
    <property type="entry name" value="TRIACYLGLYCEROL LIPASE, PUTATIVE (AFU_ORTHOLOGUE AFUA_6G06510)-RELATED"/>
    <property type="match status" value="1"/>
</dbReference>
<dbReference type="InterPro" id="IPR029058">
    <property type="entry name" value="AB_hydrolase_fold"/>
</dbReference>
<dbReference type="EMBL" id="LGSR01000028">
    <property type="protein sequence ID" value="KOS16976.1"/>
    <property type="molecule type" value="Genomic_DNA"/>
</dbReference>
<protein>
    <submittedName>
        <fullName evidence="5">Mono-and diacylglycerol lipase</fullName>
    </submittedName>
</protein>
<evidence type="ECO:0000259" key="4">
    <source>
        <dbReference type="Pfam" id="PF01764"/>
    </source>
</evidence>
<dbReference type="Proteomes" id="UP000053831">
    <property type="component" value="Unassembled WGS sequence"/>
</dbReference>
<evidence type="ECO:0000256" key="3">
    <source>
        <dbReference type="SAM" id="SignalP"/>
    </source>
</evidence>
<dbReference type="GO" id="GO:0016787">
    <property type="term" value="F:hydrolase activity"/>
    <property type="evidence" value="ECO:0007669"/>
    <property type="project" value="UniProtKB-KW"/>
</dbReference>
<dbReference type="PANTHER" id="PTHR46640:SF1">
    <property type="entry name" value="FUNGAL LIPASE-LIKE DOMAIN-CONTAINING PROTEIN-RELATED"/>
    <property type="match status" value="1"/>
</dbReference>
<keyword evidence="2" id="KW-0378">Hydrolase</keyword>
<feature type="domain" description="Fungal lipase-type" evidence="4">
    <location>
        <begin position="107"/>
        <end position="237"/>
    </location>
</feature>
<proteinExistence type="predicted"/>
<evidence type="ECO:0000313" key="5">
    <source>
        <dbReference type="EMBL" id="KOS16976.1"/>
    </source>
</evidence>
<sequence length="304" mass="32360">MSSSLRLLSLIALAAASPFSSIESYSQTLHARDSTAAVTSSQLDAFRFYIQHASAAYCNFNTSAGDPVVCAGNACPSVNATIVDSFTGLLTGIGGYVSIDDSRQEIVLSVRGSNNVRNFIDDVVFLQVPCSLVSGCLLHVGFLQAWNEIEKAATLALATTLQSRPTYRIVATGHSLGAAVATVAAAYLRQGGMPMDIYTYGSPRVGNSRFVDFVTSQPGAENRITHTSDPVPRLPPMALNFRHTSPEYWLSTGDAETVDYSVDDIRICTGTANMSCNGGTIGLSVEAHEHYFQPTNGCLPSISL</sequence>
<feature type="chain" id="PRO_5005818643" evidence="3">
    <location>
        <begin position="17"/>
        <end position="304"/>
    </location>
</feature>